<name>A0A9W9MHI6_9EURO</name>
<evidence type="ECO:0000256" key="2">
    <source>
        <dbReference type="ARBA" id="ARBA00007590"/>
    </source>
</evidence>
<comment type="similarity">
    <text evidence="2">Belongs to the TMEM14 family.</text>
</comment>
<gene>
    <name evidence="7" type="ORF">N7498_006051</name>
</gene>
<feature type="transmembrane region" description="Helical" evidence="6">
    <location>
        <begin position="117"/>
        <end position="148"/>
    </location>
</feature>
<keyword evidence="3 6" id="KW-0812">Transmembrane</keyword>
<dbReference type="OrthoDB" id="4353534at2759"/>
<dbReference type="Gene3D" id="1.10.10.1740">
    <property type="entry name" value="Transmembrane protein 14-like"/>
    <property type="match status" value="1"/>
</dbReference>
<feature type="transmembrane region" description="Helical" evidence="6">
    <location>
        <begin position="35"/>
        <end position="56"/>
    </location>
</feature>
<dbReference type="Proteomes" id="UP001150904">
    <property type="component" value="Unassembled WGS sequence"/>
</dbReference>
<dbReference type="InterPro" id="IPR044890">
    <property type="entry name" value="TMEM14_sf"/>
</dbReference>
<evidence type="ECO:0000256" key="1">
    <source>
        <dbReference type="ARBA" id="ARBA00004370"/>
    </source>
</evidence>
<proteinExistence type="inferred from homology"/>
<comment type="subcellular location">
    <subcellularLocation>
        <location evidence="1">Membrane</location>
    </subcellularLocation>
</comment>
<evidence type="ECO:0000313" key="7">
    <source>
        <dbReference type="EMBL" id="KAJ5201388.1"/>
    </source>
</evidence>
<dbReference type="EMBL" id="JAPQKR010000013">
    <property type="protein sequence ID" value="KAJ5201388.1"/>
    <property type="molecule type" value="Genomic_DNA"/>
</dbReference>
<dbReference type="RefSeq" id="XP_058307304.1">
    <property type="nucleotide sequence ID" value="XM_058453113.1"/>
</dbReference>
<comment type="caution">
    <text evidence="7">The sequence shown here is derived from an EMBL/GenBank/DDBJ whole genome shotgun (WGS) entry which is preliminary data.</text>
</comment>
<reference evidence="7" key="2">
    <citation type="journal article" date="2023" name="IMA Fungus">
        <title>Comparative genomic study of the Penicillium genus elucidates a diverse pangenome and 15 lateral gene transfer events.</title>
        <authorList>
            <person name="Petersen C."/>
            <person name="Sorensen T."/>
            <person name="Nielsen M.R."/>
            <person name="Sondergaard T.E."/>
            <person name="Sorensen J.L."/>
            <person name="Fitzpatrick D.A."/>
            <person name="Frisvad J.C."/>
            <person name="Nielsen K.L."/>
        </authorList>
    </citation>
    <scope>NUCLEOTIDE SEQUENCE</scope>
    <source>
        <strain evidence="7">IBT 15544</strain>
    </source>
</reference>
<dbReference type="InterPro" id="IPR005349">
    <property type="entry name" value="TMEM14"/>
</dbReference>
<keyword evidence="8" id="KW-1185">Reference proteome</keyword>
<sequence length="163" mass="17062">MTNSSAPALVASLFVLTAAVAYARTGSPQQSLESLPTNTALVIALFALVGGAISSVRTRSPASILLGHVFGALYILSFARLRAGQSSGAEIALLASFLLAFGSFLTGWNALPKESGYIGVYGVAVFAHAYGGVSLAAVLLFSLVLLVFRDDLRQLRDRVDQEL</sequence>
<evidence type="ECO:0000256" key="4">
    <source>
        <dbReference type="ARBA" id="ARBA00022989"/>
    </source>
</evidence>
<dbReference type="Pfam" id="PF03647">
    <property type="entry name" value="Tmemb_14"/>
    <property type="match status" value="1"/>
</dbReference>
<protein>
    <submittedName>
        <fullName evidence="7">Uncharacterized protein</fullName>
    </submittedName>
</protein>
<accession>A0A9W9MHI6</accession>
<evidence type="ECO:0000256" key="3">
    <source>
        <dbReference type="ARBA" id="ARBA00022692"/>
    </source>
</evidence>
<dbReference type="AlphaFoldDB" id="A0A9W9MHI6"/>
<keyword evidence="5 6" id="KW-0472">Membrane</keyword>
<dbReference type="GO" id="GO:0016020">
    <property type="term" value="C:membrane"/>
    <property type="evidence" value="ECO:0007669"/>
    <property type="project" value="UniProtKB-SubCell"/>
</dbReference>
<keyword evidence="4 6" id="KW-1133">Transmembrane helix</keyword>
<dbReference type="GeneID" id="83180414"/>
<evidence type="ECO:0000256" key="6">
    <source>
        <dbReference type="SAM" id="Phobius"/>
    </source>
</evidence>
<reference evidence="7" key="1">
    <citation type="submission" date="2022-12" db="EMBL/GenBank/DDBJ databases">
        <authorList>
            <person name="Petersen C."/>
        </authorList>
    </citation>
    <scope>NUCLEOTIDE SEQUENCE</scope>
    <source>
        <strain evidence="7">IBT 15544</strain>
    </source>
</reference>
<evidence type="ECO:0000313" key="8">
    <source>
        <dbReference type="Proteomes" id="UP001150904"/>
    </source>
</evidence>
<feature type="transmembrane region" description="Helical" evidence="6">
    <location>
        <begin position="6"/>
        <end position="23"/>
    </location>
</feature>
<evidence type="ECO:0000256" key="5">
    <source>
        <dbReference type="ARBA" id="ARBA00023136"/>
    </source>
</evidence>
<feature type="transmembrane region" description="Helical" evidence="6">
    <location>
        <begin position="62"/>
        <end position="79"/>
    </location>
</feature>
<organism evidence="7 8">
    <name type="scientific">Penicillium cinerascens</name>
    <dbReference type="NCBI Taxonomy" id="70096"/>
    <lineage>
        <taxon>Eukaryota</taxon>
        <taxon>Fungi</taxon>
        <taxon>Dikarya</taxon>
        <taxon>Ascomycota</taxon>
        <taxon>Pezizomycotina</taxon>
        <taxon>Eurotiomycetes</taxon>
        <taxon>Eurotiomycetidae</taxon>
        <taxon>Eurotiales</taxon>
        <taxon>Aspergillaceae</taxon>
        <taxon>Penicillium</taxon>
    </lineage>
</organism>
<feature type="transmembrane region" description="Helical" evidence="6">
    <location>
        <begin position="91"/>
        <end position="111"/>
    </location>
</feature>